<dbReference type="InterPro" id="IPR005368">
    <property type="entry name" value="UPF0175"/>
</dbReference>
<dbReference type="Proteomes" id="UP000185557">
    <property type="component" value="Unassembled WGS sequence"/>
</dbReference>
<evidence type="ECO:0000313" key="2">
    <source>
        <dbReference type="Proteomes" id="UP000185557"/>
    </source>
</evidence>
<dbReference type="RefSeq" id="WP_242026854.1">
    <property type="nucleotide sequence ID" value="NZ_MRCG01000011.1"/>
</dbReference>
<dbReference type="Pfam" id="PF03683">
    <property type="entry name" value="UPF0175"/>
    <property type="match status" value="1"/>
</dbReference>
<comment type="caution">
    <text evidence="1">The sequence shown here is derived from an EMBL/GenBank/DDBJ whole genome shotgun (WGS) entry which is preliminary data.</text>
</comment>
<dbReference type="STRING" id="549789.NIES30_14905"/>
<proteinExistence type="predicted"/>
<organism evidence="1 2">
    <name type="scientific">Phormidium tenue NIES-30</name>
    <dbReference type="NCBI Taxonomy" id="549789"/>
    <lineage>
        <taxon>Bacteria</taxon>
        <taxon>Bacillati</taxon>
        <taxon>Cyanobacteriota</taxon>
        <taxon>Cyanophyceae</taxon>
        <taxon>Oscillatoriophycideae</taxon>
        <taxon>Oscillatoriales</taxon>
        <taxon>Oscillatoriaceae</taxon>
        <taxon>Phormidium</taxon>
    </lineage>
</organism>
<dbReference type="EMBL" id="MRCG01000011">
    <property type="protein sequence ID" value="OKH46797.1"/>
    <property type="molecule type" value="Genomic_DNA"/>
</dbReference>
<sequence length="63" mass="7388">MESELLKELTLALYAQELLSFGKALELASLDHWQFSQLLGERPIPRHYFETELAEDMEYACRL</sequence>
<name>A0A1U7J3H3_9CYAN</name>
<evidence type="ECO:0000313" key="1">
    <source>
        <dbReference type="EMBL" id="OKH46797.1"/>
    </source>
</evidence>
<dbReference type="AlphaFoldDB" id="A0A1U7J3H3"/>
<keyword evidence="2" id="KW-1185">Reference proteome</keyword>
<protein>
    <submittedName>
        <fullName evidence="1">Uncharacterized protein</fullName>
    </submittedName>
</protein>
<reference evidence="1 2" key="1">
    <citation type="submission" date="2016-11" db="EMBL/GenBank/DDBJ databases">
        <title>Draft Genome Sequences of Nine Cyanobacterial Strains from Diverse Habitats.</title>
        <authorList>
            <person name="Zhu T."/>
            <person name="Hou S."/>
            <person name="Lu X."/>
            <person name="Hess W.R."/>
        </authorList>
    </citation>
    <scope>NUCLEOTIDE SEQUENCE [LARGE SCALE GENOMIC DNA]</scope>
    <source>
        <strain evidence="1 2">NIES-30</strain>
    </source>
</reference>
<gene>
    <name evidence="1" type="ORF">NIES30_14905</name>
</gene>
<accession>A0A1U7J3H3</accession>